<reference evidence="2 3" key="1">
    <citation type="submission" date="2015-10" db="EMBL/GenBank/DDBJ databases">
        <title>Draft Genome Sequence of Chlorobium limicola strain Frasassi Growing under Artificial Lighting in the Frasassi Cave System.</title>
        <authorList>
            <person name="Mansor M."/>
            <person name="Macalady J."/>
        </authorList>
    </citation>
    <scope>NUCLEOTIDE SEQUENCE [LARGE SCALE GENOMIC DNA]</scope>
    <source>
        <strain evidence="2 3">Frasassi</strain>
    </source>
</reference>
<evidence type="ECO:0000256" key="1">
    <source>
        <dbReference type="SAM" id="SignalP"/>
    </source>
</evidence>
<evidence type="ECO:0000313" key="3">
    <source>
        <dbReference type="Proteomes" id="UP000053937"/>
    </source>
</evidence>
<dbReference type="OrthoDB" id="5372426at2"/>
<dbReference type="Proteomes" id="UP000053937">
    <property type="component" value="Unassembled WGS sequence"/>
</dbReference>
<dbReference type="PROSITE" id="PS51257">
    <property type="entry name" value="PROKAR_LIPOPROTEIN"/>
    <property type="match status" value="1"/>
</dbReference>
<feature type="chain" id="PRO_5007098119" description="Lipoprotein" evidence="1">
    <location>
        <begin position="27"/>
        <end position="247"/>
    </location>
</feature>
<dbReference type="RefSeq" id="WP_059138403.1">
    <property type="nucleotide sequence ID" value="NZ_LMBR01000031.1"/>
</dbReference>
<sequence length="247" mass="27345">MKHFTKKTSGIVLLSALVLFTGCSKSDNPVSNAVSSITSESQPKRYEIKSGIVHYAPMNLMGMGTTTETLYFDDYGRKEAVETITESNVMGIKTYEHRVQITDGTIGISYEIKKTVNGKDETSKVAQKGDISEFQEMAKMMASTMDINELKKNMDYREEGTETIAGVTGKKYSVAMNKEQPDARVYGVMYKNIVLKSEMGSISKTAERIEENAAVPASKFAIPEGYTVEEVNLAEEMKKAGMEESEE</sequence>
<comment type="caution">
    <text evidence="2">The sequence shown here is derived from an EMBL/GenBank/DDBJ whole genome shotgun (WGS) entry which is preliminary data.</text>
</comment>
<keyword evidence="1" id="KW-0732">Signal</keyword>
<dbReference type="EMBL" id="LMBR01000031">
    <property type="protein sequence ID" value="KUL32273.1"/>
    <property type="molecule type" value="Genomic_DNA"/>
</dbReference>
<evidence type="ECO:0000313" key="2">
    <source>
        <dbReference type="EMBL" id="KUL32273.1"/>
    </source>
</evidence>
<organism evidence="2 3">
    <name type="scientific">Chlorobium limicola</name>
    <dbReference type="NCBI Taxonomy" id="1092"/>
    <lineage>
        <taxon>Bacteria</taxon>
        <taxon>Pseudomonadati</taxon>
        <taxon>Chlorobiota</taxon>
        <taxon>Chlorobiia</taxon>
        <taxon>Chlorobiales</taxon>
        <taxon>Chlorobiaceae</taxon>
        <taxon>Chlorobium/Pelodictyon group</taxon>
        <taxon>Chlorobium</taxon>
    </lineage>
</organism>
<feature type="signal peptide" evidence="1">
    <location>
        <begin position="1"/>
        <end position="26"/>
    </location>
</feature>
<evidence type="ECO:0008006" key="4">
    <source>
        <dbReference type="Google" id="ProtNLM"/>
    </source>
</evidence>
<protein>
    <recommendedName>
        <fullName evidence="4">Lipoprotein</fullName>
    </recommendedName>
</protein>
<accession>A0A101JSS6</accession>
<gene>
    <name evidence="2" type="ORF">ASB62_02060</name>
</gene>
<keyword evidence="3" id="KW-1185">Reference proteome</keyword>
<name>A0A101JSS6_CHLLI</name>
<dbReference type="AlphaFoldDB" id="A0A101JSS6"/>
<proteinExistence type="predicted"/>